<feature type="transmembrane region" description="Helical" evidence="8">
    <location>
        <begin position="170"/>
        <end position="195"/>
    </location>
</feature>
<accession>A0AAF1BMR7</accession>
<feature type="transmembrane region" description="Helical" evidence="8">
    <location>
        <begin position="442"/>
        <end position="463"/>
    </location>
</feature>
<dbReference type="GO" id="GO:0015171">
    <property type="term" value="F:amino acid transmembrane transporter activity"/>
    <property type="evidence" value="ECO:0007669"/>
    <property type="project" value="TreeGrafter"/>
</dbReference>
<evidence type="ECO:0000256" key="8">
    <source>
        <dbReference type="SAM" id="Phobius"/>
    </source>
</evidence>
<dbReference type="PANTHER" id="PTHR43341">
    <property type="entry name" value="AMINO ACID PERMEASE"/>
    <property type="match status" value="1"/>
</dbReference>
<evidence type="ECO:0000313" key="10">
    <source>
        <dbReference type="EMBL" id="WOO77008.1"/>
    </source>
</evidence>
<dbReference type="InterPro" id="IPR004841">
    <property type="entry name" value="AA-permease/SLC12A_dom"/>
</dbReference>
<dbReference type="GeneID" id="87803866"/>
<feature type="transmembrane region" description="Helical" evidence="8">
    <location>
        <begin position="201"/>
        <end position="223"/>
    </location>
</feature>
<keyword evidence="5 8" id="KW-1133">Transmembrane helix</keyword>
<organism evidence="10 11">
    <name type="scientific">Vanrija pseudolonga</name>
    <dbReference type="NCBI Taxonomy" id="143232"/>
    <lineage>
        <taxon>Eukaryota</taxon>
        <taxon>Fungi</taxon>
        <taxon>Dikarya</taxon>
        <taxon>Basidiomycota</taxon>
        <taxon>Agaricomycotina</taxon>
        <taxon>Tremellomycetes</taxon>
        <taxon>Trichosporonales</taxon>
        <taxon>Trichosporonaceae</taxon>
        <taxon>Vanrija</taxon>
    </lineage>
</organism>
<keyword evidence="6 8" id="KW-0472">Membrane</keyword>
<keyword evidence="3 8" id="KW-0812">Transmembrane</keyword>
<dbReference type="GO" id="GO:0016020">
    <property type="term" value="C:membrane"/>
    <property type="evidence" value="ECO:0007669"/>
    <property type="project" value="UniProtKB-SubCell"/>
</dbReference>
<feature type="transmembrane region" description="Helical" evidence="8">
    <location>
        <begin position="370"/>
        <end position="389"/>
    </location>
</feature>
<dbReference type="InterPro" id="IPR050524">
    <property type="entry name" value="APC_YAT"/>
</dbReference>
<feature type="transmembrane region" description="Helical" evidence="8">
    <location>
        <begin position="319"/>
        <end position="340"/>
    </location>
</feature>
<dbReference type="Gene3D" id="1.20.1740.10">
    <property type="entry name" value="Amino acid/polyamine transporter I"/>
    <property type="match status" value="1"/>
</dbReference>
<dbReference type="EMBL" id="CP086714">
    <property type="protein sequence ID" value="WOO77008.1"/>
    <property type="molecule type" value="Genomic_DNA"/>
</dbReference>
<feature type="transmembrane region" description="Helical" evidence="8">
    <location>
        <begin position="235"/>
        <end position="254"/>
    </location>
</feature>
<comment type="subcellular location">
    <subcellularLocation>
        <location evidence="1">Membrane</location>
        <topology evidence="1">Multi-pass membrane protein</topology>
    </subcellularLocation>
</comment>
<sequence>MFDDKEKNPAMLGHAAAPPTPSPSASVKVKEPSFSEFYDPSKESKWTRLGVTPESFKRAPGATRGLVTHGDIPEEFRTQDNPLLQQQMKPRHLQMIAVGGSIGTGLFVGSGTALQAGGPAGVLIAWISMGIMLVNVTQALGEMSILYPVSGGFYTLASRMLDPSFACAMGWNYTFQWLTILPLELTVAGMTVQYWTNAVPLGAWITIFYVFVIIICLFGTLGYAEGEFWSSVLKLALVIIFAIIGIVCICGGGPKDGAYSEYVGGKYWQNPGAFANGFKGVCSMFVTAAFSYSGTELVGLAATETPNPRETMPSAIKNTFWRVTLVYITSLVIIGLALPYNEPLLNVGTGAQISPFTIVMKKAGFKGLDHLVNATICVSVLSMGLSATYGGSRCMMALAEQGYGPKFLTYVDKAGRPLYSVLIVIATGPLAYINLAPVGDLVFQWLMALSGLSTLFTWLAICITHIRFRRAWKLQGHSVEELPFKAMGGTFGSWMGATLIVFIICVQFYVAVWPIGEQPHGRAAAEQFFLAFLAMPIMIFIAAVSYIWKRDRPRRARDIDLDTGRKSWLTVDEMRAYRAERAAAPWYTRLYRLLFTN</sequence>
<dbReference type="RefSeq" id="XP_062623040.1">
    <property type="nucleotide sequence ID" value="XM_062767056.1"/>
</dbReference>
<evidence type="ECO:0000256" key="7">
    <source>
        <dbReference type="SAM" id="MobiDB-lite"/>
    </source>
</evidence>
<evidence type="ECO:0000256" key="3">
    <source>
        <dbReference type="ARBA" id="ARBA00022692"/>
    </source>
</evidence>
<feature type="region of interest" description="Disordered" evidence="7">
    <location>
        <begin position="1"/>
        <end position="28"/>
    </location>
</feature>
<dbReference type="AlphaFoldDB" id="A0AAF1BMR7"/>
<evidence type="ECO:0000256" key="2">
    <source>
        <dbReference type="ARBA" id="ARBA00022448"/>
    </source>
</evidence>
<dbReference type="PANTHER" id="PTHR43341:SF12">
    <property type="entry name" value="AMINO ACID TRANSPORTER (EUROFUNG)"/>
    <property type="match status" value="1"/>
</dbReference>
<feature type="transmembrane region" description="Helical" evidence="8">
    <location>
        <begin position="418"/>
        <end position="436"/>
    </location>
</feature>
<feature type="transmembrane region" description="Helical" evidence="8">
    <location>
        <begin position="123"/>
        <end position="149"/>
    </location>
</feature>
<keyword evidence="11" id="KW-1185">Reference proteome</keyword>
<reference evidence="10" key="1">
    <citation type="submission" date="2023-10" db="EMBL/GenBank/DDBJ databases">
        <authorList>
            <person name="Noh H."/>
        </authorList>
    </citation>
    <scope>NUCLEOTIDE SEQUENCE</scope>
    <source>
        <strain evidence="10">DUCC4014</strain>
    </source>
</reference>
<dbReference type="Pfam" id="PF00324">
    <property type="entry name" value="AA_permease"/>
    <property type="match status" value="1"/>
</dbReference>
<dbReference type="Proteomes" id="UP000827549">
    <property type="component" value="Chromosome 1"/>
</dbReference>
<evidence type="ECO:0000256" key="6">
    <source>
        <dbReference type="ARBA" id="ARBA00023136"/>
    </source>
</evidence>
<feature type="transmembrane region" description="Helical" evidence="8">
    <location>
        <begin position="528"/>
        <end position="548"/>
    </location>
</feature>
<feature type="transmembrane region" description="Helical" evidence="8">
    <location>
        <begin position="95"/>
        <end position="117"/>
    </location>
</feature>
<feature type="domain" description="Amino acid permease/ SLC12A" evidence="9">
    <location>
        <begin position="92"/>
        <end position="553"/>
    </location>
</feature>
<evidence type="ECO:0000313" key="11">
    <source>
        <dbReference type="Proteomes" id="UP000827549"/>
    </source>
</evidence>
<evidence type="ECO:0000256" key="5">
    <source>
        <dbReference type="ARBA" id="ARBA00022989"/>
    </source>
</evidence>
<name>A0AAF1BMR7_9TREE</name>
<evidence type="ECO:0000259" key="9">
    <source>
        <dbReference type="Pfam" id="PF00324"/>
    </source>
</evidence>
<proteinExistence type="predicted"/>
<dbReference type="PROSITE" id="PS00218">
    <property type="entry name" value="AMINO_ACID_PERMEASE_1"/>
    <property type="match status" value="1"/>
</dbReference>
<evidence type="ECO:0000256" key="4">
    <source>
        <dbReference type="ARBA" id="ARBA00022970"/>
    </source>
</evidence>
<dbReference type="InterPro" id="IPR004840">
    <property type="entry name" value="Amino_acid_permease_CS"/>
</dbReference>
<feature type="transmembrane region" description="Helical" evidence="8">
    <location>
        <begin position="494"/>
        <end position="516"/>
    </location>
</feature>
<keyword evidence="4" id="KW-0029">Amino-acid transport</keyword>
<keyword evidence="2" id="KW-0813">Transport</keyword>
<protein>
    <submittedName>
        <fullName evidence="10">Amino-acid permease inda1</fullName>
    </submittedName>
</protein>
<gene>
    <name evidence="10" type="primary">inda1_1</name>
    <name evidence="10" type="ORF">LOC62_01G000608</name>
</gene>
<feature type="transmembrane region" description="Helical" evidence="8">
    <location>
        <begin position="274"/>
        <end position="298"/>
    </location>
</feature>
<dbReference type="FunFam" id="1.20.1740.10:FF:000017">
    <property type="entry name" value="Amino acid permease"/>
    <property type="match status" value="1"/>
</dbReference>
<evidence type="ECO:0000256" key="1">
    <source>
        <dbReference type="ARBA" id="ARBA00004141"/>
    </source>
</evidence>